<dbReference type="CDD" id="cd06139">
    <property type="entry name" value="DNA_polA_I_Ecoli_like_exo"/>
    <property type="match status" value="1"/>
</dbReference>
<evidence type="ECO:0000256" key="6">
    <source>
        <dbReference type="ARBA" id="ARBA00022695"/>
    </source>
</evidence>
<dbReference type="InterPro" id="IPR008918">
    <property type="entry name" value="HhH2"/>
</dbReference>
<name>A0ABT1W5D1_9PROT</name>
<dbReference type="SMART" id="SM00482">
    <property type="entry name" value="POLAc"/>
    <property type="match status" value="1"/>
</dbReference>
<sequence length="918" mass="100297">MHLVLIDGSGFIFRAFHALPPMTRRDGTPVNAVFGFTNMVARFLREHVGTHLAVIFDAGRVTFRNEMYDQYKAHRPEPPPELVPQFALVREATAAFGIPAIELEGFEADDLIATYACHVASAGGRCTVVSSDKDLMQLIRPGIDMLDPIKQKPIGIDEVRERFGVAPDKVVEVQALMGDSVDNVPGVPGIGPKIASTLVNEYGDLDGIYRALHAGEMKPSKRRDALEAHEKNARISRDLVILRTDAPMPLPVESLGFTTPDSTGLGIWLGAMGFKSIAQRLSIEAVEPEVAPAPAAAEAGASSELIPDHAAPFSDYLCVTDEAELARWVAEARAAGLCAVDTETDGLDPRRANLIGFSLATAPGRACYVPLRHEGDLEHPTGPQLDTVRALDILAPLLEDPGTLKVFQNAKFDLAVLERARPGLRIGPIDDTMLISYAQAAGLHGHGMDELSARHLGHTPITYDQVTGTGRNRIPFARVPLPKATDYAAEDADVTLRLWHILRPTLRTNRSLALYEQLERPLIRVLHDMEAAGIAVDEAELRRMSADFGARMAVMETEIHALAGRSFNLGSPKQLGEILFDEMKLSGGKRLKTGAWSTDSAMLESLADQGSELPKRILDWRQLAKLKSTYADALVQEINPETKRVHTSFQMAITATGRLSSNEPNLQNIPIRTEEGGRIRRAFVAQPGHVLLSADYSQIELRLLAHVAEIPALREAFAEGQDIHARTASEVFGIPMEGMDSLTRRRAKAINFGIIYGISAFGLARQLSIPPGEARAYIDAYFARYPGIRDFMDRTREEAKANGYVLTPFGRRCWISGIDDKNGARRGYAERQASNAPLQGGAADIIKRAMVRLPPAMRKAGLDARMLLQVHDELLFEAPEAEAETLAVLVRGVMQDAAVLRVPLVVETGIGRSWAEAH</sequence>
<evidence type="ECO:0000313" key="22">
    <source>
        <dbReference type="Proteomes" id="UP001524587"/>
    </source>
</evidence>
<dbReference type="InterPro" id="IPR002562">
    <property type="entry name" value="3'-5'_exonuclease_dom"/>
</dbReference>
<dbReference type="Pfam" id="PF02739">
    <property type="entry name" value="5_3_exonuc_N"/>
    <property type="match status" value="1"/>
</dbReference>
<feature type="domain" description="DNA-directed DNA polymerase family A palm" evidence="20">
    <location>
        <begin position="676"/>
        <end position="882"/>
    </location>
</feature>
<evidence type="ECO:0000256" key="14">
    <source>
        <dbReference type="ARBA" id="ARBA00023204"/>
    </source>
</evidence>
<comment type="subunit">
    <text evidence="2">Single-chain monomer with multiple functions.</text>
</comment>
<dbReference type="SMART" id="SM00475">
    <property type="entry name" value="53EXOc"/>
    <property type="match status" value="1"/>
</dbReference>
<dbReference type="InterPro" id="IPR001098">
    <property type="entry name" value="DNA-dir_DNA_pol_A_palm_dom"/>
</dbReference>
<keyword evidence="8" id="KW-0540">Nuclease</keyword>
<dbReference type="Proteomes" id="UP001524587">
    <property type="component" value="Unassembled WGS sequence"/>
</dbReference>
<dbReference type="InterPro" id="IPR020046">
    <property type="entry name" value="5-3_exonucl_a-hlix_arch_N"/>
</dbReference>
<comment type="function">
    <text evidence="17">In addition to polymerase activity, this DNA polymerase exhibits 3'-5' and 5'-3' exonuclease activity.</text>
</comment>
<feature type="domain" description="5'-3' exonuclease" evidence="19">
    <location>
        <begin position="1"/>
        <end position="258"/>
    </location>
</feature>
<dbReference type="CDD" id="cd09898">
    <property type="entry name" value="H3TH_53EXO"/>
    <property type="match status" value="1"/>
</dbReference>
<dbReference type="Gene3D" id="3.40.50.1010">
    <property type="entry name" value="5'-nuclease"/>
    <property type="match status" value="1"/>
</dbReference>
<dbReference type="InterPro" id="IPR043502">
    <property type="entry name" value="DNA/RNA_pol_sf"/>
</dbReference>
<dbReference type="InterPro" id="IPR036279">
    <property type="entry name" value="5-3_exonuclease_C_sf"/>
</dbReference>
<evidence type="ECO:0000256" key="9">
    <source>
        <dbReference type="ARBA" id="ARBA00022763"/>
    </source>
</evidence>
<comment type="caution">
    <text evidence="21">The sequence shown here is derived from an EMBL/GenBank/DDBJ whole genome shotgun (WGS) entry which is preliminary data.</text>
</comment>
<dbReference type="SMART" id="SM00279">
    <property type="entry name" value="HhH2"/>
    <property type="match status" value="1"/>
</dbReference>
<dbReference type="CDD" id="cd09859">
    <property type="entry name" value="PIN_53EXO"/>
    <property type="match status" value="1"/>
</dbReference>
<keyword evidence="6 17" id="KW-0548">Nucleotidyltransferase</keyword>
<dbReference type="SUPFAM" id="SSF47807">
    <property type="entry name" value="5' to 3' exonuclease, C-terminal subdomain"/>
    <property type="match status" value="1"/>
</dbReference>
<evidence type="ECO:0000256" key="10">
    <source>
        <dbReference type="ARBA" id="ARBA00022801"/>
    </source>
</evidence>
<keyword evidence="7 17" id="KW-0235">DNA replication</keyword>
<dbReference type="InterPro" id="IPR002298">
    <property type="entry name" value="DNA_polymerase_A"/>
</dbReference>
<keyword evidence="10 17" id="KW-0378">Hydrolase</keyword>
<dbReference type="CDD" id="cd08637">
    <property type="entry name" value="DNA_pol_A_pol_I_C"/>
    <property type="match status" value="1"/>
</dbReference>
<proteinExistence type="inferred from homology"/>
<keyword evidence="5 17" id="KW-0808">Transferase</keyword>
<accession>A0ABT1W5D1</accession>
<dbReference type="PANTHER" id="PTHR10133">
    <property type="entry name" value="DNA POLYMERASE I"/>
    <property type="match status" value="1"/>
</dbReference>
<dbReference type="PROSITE" id="PS00447">
    <property type="entry name" value="DNA_POLYMERASE_A"/>
    <property type="match status" value="1"/>
</dbReference>
<dbReference type="InterPro" id="IPR019760">
    <property type="entry name" value="DNA-dir_DNA_pol_A_CS"/>
</dbReference>
<dbReference type="InterPro" id="IPR002421">
    <property type="entry name" value="5-3_exonuclease"/>
</dbReference>
<evidence type="ECO:0000313" key="21">
    <source>
        <dbReference type="EMBL" id="MCQ8277620.1"/>
    </source>
</evidence>
<evidence type="ECO:0000256" key="13">
    <source>
        <dbReference type="ARBA" id="ARBA00023125"/>
    </source>
</evidence>
<dbReference type="Gene3D" id="3.30.70.370">
    <property type="match status" value="1"/>
</dbReference>
<keyword evidence="13 17" id="KW-0238">DNA-binding</keyword>
<keyword evidence="12 17" id="KW-0239">DNA-directed DNA polymerase</keyword>
<dbReference type="InterPro" id="IPR036397">
    <property type="entry name" value="RNaseH_sf"/>
</dbReference>
<evidence type="ECO:0000256" key="17">
    <source>
        <dbReference type="RuleBase" id="RU004460"/>
    </source>
</evidence>
<evidence type="ECO:0000256" key="4">
    <source>
        <dbReference type="ARBA" id="ARBA00020311"/>
    </source>
</evidence>
<evidence type="ECO:0000256" key="2">
    <source>
        <dbReference type="ARBA" id="ARBA00011541"/>
    </source>
</evidence>
<dbReference type="InterPro" id="IPR020045">
    <property type="entry name" value="DNA_polI_H3TH"/>
</dbReference>
<evidence type="ECO:0000256" key="8">
    <source>
        <dbReference type="ARBA" id="ARBA00022722"/>
    </source>
</evidence>
<dbReference type="EMBL" id="JAMSKV010000002">
    <property type="protein sequence ID" value="MCQ8277620.1"/>
    <property type="molecule type" value="Genomic_DNA"/>
</dbReference>
<dbReference type="Gene3D" id="1.10.150.20">
    <property type="entry name" value="5' to 3' exonuclease, C-terminal subdomain"/>
    <property type="match status" value="2"/>
</dbReference>
<dbReference type="SMART" id="SM00474">
    <property type="entry name" value="35EXOc"/>
    <property type="match status" value="1"/>
</dbReference>
<dbReference type="SUPFAM" id="SSF56672">
    <property type="entry name" value="DNA/RNA polymerases"/>
    <property type="match status" value="1"/>
</dbReference>
<dbReference type="Pfam" id="PF01367">
    <property type="entry name" value="5_3_exonuc"/>
    <property type="match status" value="1"/>
</dbReference>
<dbReference type="Pfam" id="PF01612">
    <property type="entry name" value="DNA_pol_A_exo1"/>
    <property type="match status" value="1"/>
</dbReference>
<evidence type="ECO:0000259" key="20">
    <source>
        <dbReference type="SMART" id="SM00482"/>
    </source>
</evidence>
<evidence type="ECO:0000256" key="12">
    <source>
        <dbReference type="ARBA" id="ARBA00022932"/>
    </source>
</evidence>
<keyword evidence="11 17" id="KW-0269">Exonuclease</keyword>
<evidence type="ECO:0000259" key="19">
    <source>
        <dbReference type="SMART" id="SM00475"/>
    </source>
</evidence>
<comment type="similarity">
    <text evidence="1 17">Belongs to the DNA polymerase type-A family.</text>
</comment>
<dbReference type="PANTHER" id="PTHR10133:SF27">
    <property type="entry name" value="DNA POLYMERASE NU"/>
    <property type="match status" value="1"/>
</dbReference>
<evidence type="ECO:0000256" key="1">
    <source>
        <dbReference type="ARBA" id="ARBA00007705"/>
    </source>
</evidence>
<evidence type="ECO:0000256" key="16">
    <source>
        <dbReference type="NCBIfam" id="TIGR00593"/>
    </source>
</evidence>
<dbReference type="SUPFAM" id="SSF53098">
    <property type="entry name" value="Ribonuclease H-like"/>
    <property type="match status" value="1"/>
</dbReference>
<organism evidence="21 22">
    <name type="scientific">Endosaccharibacter trunci</name>
    <dbReference type="NCBI Taxonomy" id="2812733"/>
    <lineage>
        <taxon>Bacteria</taxon>
        <taxon>Pseudomonadati</taxon>
        <taxon>Pseudomonadota</taxon>
        <taxon>Alphaproteobacteria</taxon>
        <taxon>Acetobacterales</taxon>
        <taxon>Acetobacteraceae</taxon>
        <taxon>Endosaccharibacter</taxon>
    </lineage>
</organism>
<dbReference type="SUPFAM" id="SSF88723">
    <property type="entry name" value="PIN domain-like"/>
    <property type="match status" value="1"/>
</dbReference>
<keyword evidence="9 17" id="KW-0227">DNA damage</keyword>
<dbReference type="InterPro" id="IPR012337">
    <property type="entry name" value="RNaseH-like_sf"/>
</dbReference>
<dbReference type="InterPro" id="IPR018320">
    <property type="entry name" value="DNA_polymerase_1"/>
</dbReference>
<feature type="domain" description="3'-5' exonuclease" evidence="18">
    <location>
        <begin position="316"/>
        <end position="507"/>
    </location>
</feature>
<gene>
    <name evidence="17 21" type="primary">polA</name>
    <name evidence="21" type="ORF">NFI95_04040</name>
</gene>
<dbReference type="RefSeq" id="WP_422863142.1">
    <property type="nucleotide sequence ID" value="NZ_JAMSKV010000002.1"/>
</dbReference>
<dbReference type="InterPro" id="IPR029060">
    <property type="entry name" value="PIN-like_dom_sf"/>
</dbReference>
<dbReference type="PRINTS" id="PR00868">
    <property type="entry name" value="DNAPOLI"/>
</dbReference>
<dbReference type="GO" id="GO:0003887">
    <property type="term" value="F:DNA-directed DNA polymerase activity"/>
    <property type="evidence" value="ECO:0007669"/>
    <property type="project" value="UniProtKB-EC"/>
</dbReference>
<keyword evidence="14 17" id="KW-0234">DNA repair</keyword>
<protein>
    <recommendedName>
        <fullName evidence="4 16">DNA polymerase I</fullName>
        <ecNumber evidence="3 16">2.7.7.7</ecNumber>
    </recommendedName>
</protein>
<comment type="catalytic activity">
    <reaction evidence="15 17">
        <text>DNA(n) + a 2'-deoxyribonucleoside 5'-triphosphate = DNA(n+1) + diphosphate</text>
        <dbReference type="Rhea" id="RHEA:22508"/>
        <dbReference type="Rhea" id="RHEA-COMP:17339"/>
        <dbReference type="Rhea" id="RHEA-COMP:17340"/>
        <dbReference type="ChEBI" id="CHEBI:33019"/>
        <dbReference type="ChEBI" id="CHEBI:61560"/>
        <dbReference type="ChEBI" id="CHEBI:173112"/>
        <dbReference type="EC" id="2.7.7.7"/>
    </reaction>
</comment>
<evidence type="ECO:0000256" key="11">
    <source>
        <dbReference type="ARBA" id="ARBA00022839"/>
    </source>
</evidence>
<evidence type="ECO:0000256" key="3">
    <source>
        <dbReference type="ARBA" id="ARBA00012417"/>
    </source>
</evidence>
<dbReference type="Gene3D" id="1.20.1060.10">
    <property type="entry name" value="Taq DNA Polymerase, Chain T, domain 4"/>
    <property type="match status" value="1"/>
</dbReference>
<evidence type="ECO:0000256" key="5">
    <source>
        <dbReference type="ARBA" id="ARBA00022679"/>
    </source>
</evidence>
<reference evidence="21 22" key="1">
    <citation type="submission" date="2022-06" db="EMBL/GenBank/DDBJ databases">
        <title>Endosaccharibacter gen. nov., sp. nov., endophytic bacteria isolated from sugarcane.</title>
        <authorList>
            <person name="Pitiwittayakul N."/>
            <person name="Yukphan P."/>
            <person name="Charoenyingcharoen P."/>
            <person name="Tanasupawat S."/>
        </authorList>
    </citation>
    <scope>NUCLEOTIDE SEQUENCE [LARGE SCALE GENOMIC DNA]</scope>
    <source>
        <strain evidence="21 22">KSS8</strain>
    </source>
</reference>
<evidence type="ECO:0000259" key="18">
    <source>
        <dbReference type="SMART" id="SM00474"/>
    </source>
</evidence>
<dbReference type="Gene3D" id="3.30.420.10">
    <property type="entry name" value="Ribonuclease H-like superfamily/Ribonuclease H"/>
    <property type="match status" value="1"/>
</dbReference>
<dbReference type="NCBIfam" id="NF004397">
    <property type="entry name" value="PRK05755.1"/>
    <property type="match status" value="1"/>
</dbReference>
<dbReference type="Pfam" id="PF00476">
    <property type="entry name" value="DNA_pol_A"/>
    <property type="match status" value="1"/>
</dbReference>
<keyword evidence="22" id="KW-1185">Reference proteome</keyword>
<dbReference type="EC" id="2.7.7.7" evidence="3 16"/>
<evidence type="ECO:0000256" key="7">
    <source>
        <dbReference type="ARBA" id="ARBA00022705"/>
    </source>
</evidence>
<evidence type="ECO:0000256" key="15">
    <source>
        <dbReference type="ARBA" id="ARBA00049244"/>
    </source>
</evidence>
<dbReference type="NCBIfam" id="TIGR00593">
    <property type="entry name" value="pola"/>
    <property type="match status" value="1"/>
</dbReference>